<feature type="region of interest" description="Disordered" evidence="1">
    <location>
        <begin position="276"/>
        <end position="315"/>
    </location>
</feature>
<dbReference type="PANTHER" id="PTHR24216">
    <property type="entry name" value="PAXILLIN-RELATED"/>
    <property type="match status" value="1"/>
</dbReference>
<feature type="region of interest" description="Disordered" evidence="1">
    <location>
        <begin position="518"/>
        <end position="568"/>
    </location>
</feature>
<dbReference type="RefSeq" id="XP_014183107.1">
    <property type="nucleotide sequence ID" value="XM_014327632.1"/>
</dbReference>
<dbReference type="Proteomes" id="UP000002748">
    <property type="component" value="Unassembled WGS sequence"/>
</dbReference>
<dbReference type="VEuPathDB" id="FungiDB:A1Q1_07396"/>
<proteinExistence type="predicted"/>
<feature type="transmembrane region" description="Helical" evidence="2">
    <location>
        <begin position="407"/>
        <end position="426"/>
    </location>
</feature>
<feature type="transmembrane region" description="Helical" evidence="2">
    <location>
        <begin position="438"/>
        <end position="461"/>
    </location>
</feature>
<feature type="compositionally biased region" description="Polar residues" evidence="1">
    <location>
        <begin position="521"/>
        <end position="530"/>
    </location>
</feature>
<feature type="region of interest" description="Disordered" evidence="1">
    <location>
        <begin position="585"/>
        <end position="702"/>
    </location>
</feature>
<evidence type="ECO:0000256" key="2">
    <source>
        <dbReference type="SAM" id="Phobius"/>
    </source>
</evidence>
<feature type="compositionally biased region" description="Polar residues" evidence="1">
    <location>
        <begin position="555"/>
        <end position="568"/>
    </location>
</feature>
<evidence type="ECO:0000313" key="4">
    <source>
        <dbReference type="Proteomes" id="UP000002748"/>
    </source>
</evidence>
<dbReference type="HOGENOM" id="CLU_457225_0_0_1"/>
<feature type="compositionally biased region" description="Gly residues" evidence="1">
    <location>
        <begin position="163"/>
        <end position="190"/>
    </location>
</feature>
<feature type="compositionally biased region" description="Low complexity" evidence="1">
    <location>
        <begin position="532"/>
        <end position="554"/>
    </location>
</feature>
<feature type="compositionally biased region" description="Low complexity" evidence="1">
    <location>
        <begin position="291"/>
        <end position="306"/>
    </location>
</feature>
<evidence type="ECO:0000313" key="3">
    <source>
        <dbReference type="EMBL" id="EJT51424.1"/>
    </source>
</evidence>
<sequence>MRAWVHSCWPTGCSGSGRCLAPDPKQTAKPPPLPPPWLVEAWRTPPSSSSRLSIASRNKGIVLSIAALPLSPSPSSSSPLDPATLTNFQHLDTTDTATVTTPAFSMKASKLLRVLLYAVVLPLALLTCVWELIQVIVNSVDIMKTGLGPIGVDKSYMGDLGGGGGSGTGSGSGSDGGNGSGSGLGSGGGDQLDSNPGSYRAMTRTTITGFGPVVTWMTGPQTRYYTYTGSNLDIPRVATVTVRAASWVTTDAPWTSTIFPTRFEYFTRRRRALDTAAPQPVATRRDGEGRASSAAPTHAPTPTAASVVKERAPTPEMEAAPLARRQYGVSLDDLREAAESGGSAGYVGSVTMEAEVEAAFLNKVPNFLGLFWSAAVLIWLGILPCCSAKSRAKAAPRSLDSMEKTTLGFWISGLILSLYTVVVVGYNAGMSSYYTATGLSVCIIVFIWLTTIVLFSVWLWLRRWGRKHAKRQLHRSMEAVEDEDAGIASPGSDPALESKVDAADMPLNLPYGANEAHSGAFPSTSSTPVTEQYAQPQYAQPAQSALPAQPTQPAYGQTQLPYAPPTSQAPVAPAGYTYQLVPTGSAGAPSAGAPSMGAPSVVAPSVDAHSASSPSPPPKDYYSGMHQQHGAPVSPGPPSPVQQYHPAPASPEQYHLPQGQQMAPGQHFQQTHQGYHGYPEQHQPGQPMYQPQPVQPQQNFHQ</sequence>
<keyword evidence="2" id="KW-0472">Membrane</keyword>
<feature type="transmembrane region" description="Helical" evidence="2">
    <location>
        <begin position="114"/>
        <end position="133"/>
    </location>
</feature>
<dbReference type="AlphaFoldDB" id="J6F356"/>
<dbReference type="EMBL" id="ALBS01000057">
    <property type="protein sequence ID" value="EJT51424.1"/>
    <property type="molecule type" value="Genomic_DNA"/>
</dbReference>
<reference evidence="3 4" key="1">
    <citation type="journal article" date="2012" name="Eukaryot. Cell">
        <title>Draft genome sequence of CBS 2479, the standard type strain of Trichosporon asahii.</title>
        <authorList>
            <person name="Yang R.Y."/>
            <person name="Li H.T."/>
            <person name="Zhu H."/>
            <person name="Zhou G.P."/>
            <person name="Wang M."/>
            <person name="Wang L."/>
        </authorList>
    </citation>
    <scope>NUCLEOTIDE SEQUENCE [LARGE SCALE GENOMIC DNA]</scope>
    <source>
        <strain evidence="4">ATCC 90039 / CBS 2479 / JCM 2466 / KCTC 7840 / NCYC 2677 / UAMH 7654</strain>
    </source>
</reference>
<feature type="compositionally biased region" description="Polar residues" evidence="1">
    <location>
        <begin position="658"/>
        <end position="673"/>
    </location>
</feature>
<feature type="compositionally biased region" description="Low complexity" evidence="1">
    <location>
        <begin position="585"/>
        <end position="613"/>
    </location>
</feature>
<keyword evidence="2" id="KW-1133">Transmembrane helix</keyword>
<feature type="region of interest" description="Disordered" evidence="1">
    <location>
        <begin position="163"/>
        <end position="198"/>
    </location>
</feature>
<dbReference type="GeneID" id="25990908"/>
<feature type="compositionally biased region" description="Low complexity" evidence="1">
    <location>
        <begin position="681"/>
        <end position="702"/>
    </location>
</feature>
<gene>
    <name evidence="3" type="ORF">A1Q1_07396</name>
</gene>
<protein>
    <submittedName>
        <fullName evidence="3">Uncharacterized protein</fullName>
    </submittedName>
</protein>
<dbReference type="PANTHER" id="PTHR24216:SF65">
    <property type="entry name" value="PAXILLIN-LIKE PROTEIN 1"/>
    <property type="match status" value="1"/>
</dbReference>
<name>J6F356_TRIAS</name>
<comment type="caution">
    <text evidence="3">The sequence shown here is derived from an EMBL/GenBank/DDBJ whole genome shotgun (WGS) entry which is preliminary data.</text>
</comment>
<evidence type="ECO:0000256" key="1">
    <source>
        <dbReference type="SAM" id="MobiDB-lite"/>
    </source>
</evidence>
<dbReference type="KEGG" id="tasa:A1Q1_07396"/>
<accession>J6F356</accession>
<organism evidence="3 4">
    <name type="scientific">Trichosporon asahii var. asahii (strain ATCC 90039 / CBS 2479 / JCM 2466 / KCTC 7840 / NBRC 103889/ NCYC 2677 / UAMH 7654)</name>
    <name type="common">Yeast</name>
    <dbReference type="NCBI Taxonomy" id="1186058"/>
    <lineage>
        <taxon>Eukaryota</taxon>
        <taxon>Fungi</taxon>
        <taxon>Dikarya</taxon>
        <taxon>Basidiomycota</taxon>
        <taxon>Agaricomycotina</taxon>
        <taxon>Tremellomycetes</taxon>
        <taxon>Trichosporonales</taxon>
        <taxon>Trichosporonaceae</taxon>
        <taxon>Trichosporon</taxon>
    </lineage>
</organism>
<keyword evidence="2" id="KW-0812">Transmembrane</keyword>
<feature type="transmembrane region" description="Helical" evidence="2">
    <location>
        <begin position="367"/>
        <end position="386"/>
    </location>
</feature>